<name>A0A0G3H414_9CORY</name>
<feature type="domain" description="IrrE N-terminal-like" evidence="1">
    <location>
        <begin position="38"/>
        <end position="164"/>
    </location>
</feature>
<organism evidence="2 3">
    <name type="scientific">Corynebacterium mustelae</name>
    <dbReference type="NCBI Taxonomy" id="571915"/>
    <lineage>
        <taxon>Bacteria</taxon>
        <taxon>Bacillati</taxon>
        <taxon>Actinomycetota</taxon>
        <taxon>Actinomycetes</taxon>
        <taxon>Mycobacteriales</taxon>
        <taxon>Corynebacteriaceae</taxon>
        <taxon>Corynebacterium</taxon>
    </lineage>
</organism>
<evidence type="ECO:0000313" key="3">
    <source>
        <dbReference type="Proteomes" id="UP000035199"/>
    </source>
</evidence>
<reference evidence="2 3" key="1">
    <citation type="journal article" date="2015" name="Genome Announc.">
        <title>Complete Genome Sequence of the Type Strain Corynebacterium mustelae DSM 45274, Isolated from Various Tissues of a Male Ferret with Lethal Sepsis.</title>
        <authorList>
            <person name="Ruckert C."/>
            <person name="Eimer J."/>
            <person name="Winkler A."/>
            <person name="Tauch A."/>
        </authorList>
    </citation>
    <scope>NUCLEOTIDE SEQUENCE [LARGE SCALE GENOMIC DNA]</scope>
    <source>
        <strain evidence="2 3">DSM 45274</strain>
    </source>
</reference>
<dbReference type="PANTHER" id="PTHR43236:SF2">
    <property type="entry name" value="BLL0069 PROTEIN"/>
    <property type="match status" value="1"/>
</dbReference>
<dbReference type="AlphaFoldDB" id="A0A0G3H414"/>
<keyword evidence="3" id="KW-1185">Reference proteome</keyword>
<dbReference type="Proteomes" id="UP000035199">
    <property type="component" value="Chromosome"/>
</dbReference>
<dbReference type="PANTHER" id="PTHR43236">
    <property type="entry name" value="ANTITOXIN HIGA1"/>
    <property type="match status" value="1"/>
</dbReference>
<proteinExistence type="predicted"/>
<dbReference type="InterPro" id="IPR052345">
    <property type="entry name" value="Rad_response_metalloprotease"/>
</dbReference>
<dbReference type="SUPFAM" id="SSF55486">
    <property type="entry name" value="Metalloproteases ('zincins'), catalytic domain"/>
    <property type="match status" value="1"/>
</dbReference>
<dbReference type="Pfam" id="PF06114">
    <property type="entry name" value="Peptidase_M78"/>
    <property type="match status" value="1"/>
</dbReference>
<dbReference type="KEGG" id="cmv:CMUST_11400"/>
<dbReference type="Gene3D" id="1.10.10.2910">
    <property type="match status" value="1"/>
</dbReference>
<accession>A0A0G3H414</accession>
<reference evidence="3" key="2">
    <citation type="submission" date="2015-05" db="EMBL/GenBank/DDBJ databases">
        <title>Complete genome sequence of Corynebacterium mustelae DSM 45274, isolated from various tissues of a male ferret with lethal sepsis.</title>
        <authorList>
            <person name="Ruckert C."/>
            <person name="Albersmeier A."/>
            <person name="Winkler A."/>
            <person name="Tauch A."/>
        </authorList>
    </citation>
    <scope>NUCLEOTIDE SEQUENCE [LARGE SCALE GENOMIC DNA]</scope>
    <source>
        <strain evidence="3">DSM 45274</strain>
    </source>
</reference>
<dbReference type="PATRIC" id="fig|571915.4.peg.2437"/>
<sequence length="178" mass="20610">MAEMIYQRARREAKEIRRGFEVGRSGTADLEKIALELGAEVYFANLEKNLAGFIIREPSDAFANIFINSNDTLTRQRFTLAHEIGHLVDRRVVYDDDPEYSFMDYRDQRSDRQERDGLHEFFADEFACELLMPALPFLTAYFEDGKYAVANKFGVSLSAVEKRFRRLQVHEPEELAGV</sequence>
<protein>
    <submittedName>
        <fullName evidence="2">Putative DUF955 family protein</fullName>
    </submittedName>
</protein>
<evidence type="ECO:0000259" key="1">
    <source>
        <dbReference type="Pfam" id="PF06114"/>
    </source>
</evidence>
<dbReference type="RefSeq" id="WP_052844701.1">
    <property type="nucleotide sequence ID" value="NZ_CP011542.1"/>
</dbReference>
<dbReference type="InterPro" id="IPR010359">
    <property type="entry name" value="IrrE_HExxH"/>
</dbReference>
<evidence type="ECO:0000313" key="2">
    <source>
        <dbReference type="EMBL" id="AKK06593.1"/>
    </source>
</evidence>
<gene>
    <name evidence="2" type="ORF">CMUST_11400</name>
</gene>
<dbReference type="EMBL" id="CP011542">
    <property type="protein sequence ID" value="AKK06593.1"/>
    <property type="molecule type" value="Genomic_DNA"/>
</dbReference>
<dbReference type="STRING" id="571915.CMUST_11400"/>
<dbReference type="OrthoDB" id="572608at2"/>